<dbReference type="CDD" id="cd01650">
    <property type="entry name" value="RT_nLTR_like"/>
    <property type="match status" value="1"/>
</dbReference>
<dbReference type="AlphaFoldDB" id="A0A0P4W158"/>
<dbReference type="PANTHER" id="PTHR19446">
    <property type="entry name" value="REVERSE TRANSCRIPTASES"/>
    <property type="match status" value="1"/>
</dbReference>
<accession>A0A0P4W158</accession>
<dbReference type="InterPro" id="IPR000477">
    <property type="entry name" value="RT_dom"/>
</dbReference>
<dbReference type="InterPro" id="IPR043502">
    <property type="entry name" value="DNA/RNA_pol_sf"/>
</dbReference>
<proteinExistence type="predicted"/>
<sequence>MMRRIRVIQHNVLTWDTRKFDLINTYRQFDPDIVLINSHGLKDEKRLKIPGFRTYQQNFSNEQMDGVAIAIRKTIRHRIEDDFLSETLAVVIESPDGPLTIATSYLPPRRPFIPHPDFLRLFRRQSPVFLAGDLNARHPTLGTATTNQVGRDLIDYLRRQTAKHIGPNFPTYYGPFSSSSPDIVLTNRLNFLHYTITPGPLTTSDHIPLILDISTSPLLTPTLPTYAYHRTNWEQFTNDNGLQMTNYHDISQASLEEIDRALQIWTYTVKTTADRHIPKTTYRVDPQPRPSRLTQITRIQFDALREQASQTGWTIANYRRYIQLRHTLTDRRRQESKDHWGSRLASLAVSHTNPRVFWKKVKQLSGRSVGPDSYLIDDQGHRHYSDADKARLHTSTWERVFQEEDELDSDEEDVLDRLRPRIQDTHPYGAADPTRLRGDSPLNCRISSLELTRAIRSTKATCPGKSGINKTILSHLPVSALDRLREILNASLSAGYFPDGWKEAEMRLVVKAGKAPTSPASYRPISLLEVPGKMFERIVTSRLRDHLDGHGLYHPGQFGFRRGRGTTHAIAVATETLALHQASRFRCHLVLRDVSKAFDKVWHLGLKYKVLQLGLPDPVTRLLCDFLADRTARIKVGSHLGPVFGLQSGVPQGSVLSPTLYTIYTSDYPGSAAGTNILYADDVSQVVFHPGRSGAMLNARTEREITRVNDFEKRWKIKTNLAKFTVIPMAAHRPVPLHVQGVPVAFKRQGSILGLRVTGRGYTTHITARVAQARSALASLYRFRDLEEGIKLHLVKALVIPVLTYPPIPTHAMSRRAISRLQKVQNSALRFTFNTNLQGFITSEELHHRASLPAINVRLHLMAEAVWQRLKDDDGEYIRNVLRLHEEAPNQQHAWFPRSLLITEGQDAPLPRYK</sequence>
<dbReference type="InterPro" id="IPR005135">
    <property type="entry name" value="Endo/exonuclease/phosphatase"/>
</dbReference>
<dbReference type="EMBL" id="GDRN01080852">
    <property type="protein sequence ID" value="JAI62124.1"/>
    <property type="molecule type" value="Transcribed_RNA"/>
</dbReference>
<dbReference type="SUPFAM" id="SSF56672">
    <property type="entry name" value="DNA/RNA polymerases"/>
    <property type="match status" value="1"/>
</dbReference>
<name>A0A0P4W158_SCYOL</name>
<dbReference type="GO" id="GO:0003824">
    <property type="term" value="F:catalytic activity"/>
    <property type="evidence" value="ECO:0007669"/>
    <property type="project" value="InterPro"/>
</dbReference>
<evidence type="ECO:0000313" key="2">
    <source>
        <dbReference type="EMBL" id="JAI62124.1"/>
    </source>
</evidence>
<dbReference type="Gene3D" id="3.60.10.10">
    <property type="entry name" value="Endonuclease/exonuclease/phosphatase"/>
    <property type="match status" value="1"/>
</dbReference>
<dbReference type="Pfam" id="PF14529">
    <property type="entry name" value="Exo_endo_phos_2"/>
    <property type="match status" value="1"/>
</dbReference>
<protein>
    <recommendedName>
        <fullName evidence="1">Reverse transcriptase domain-containing protein</fullName>
    </recommendedName>
</protein>
<dbReference type="GO" id="GO:0071897">
    <property type="term" value="P:DNA biosynthetic process"/>
    <property type="evidence" value="ECO:0007669"/>
    <property type="project" value="UniProtKB-ARBA"/>
</dbReference>
<dbReference type="SUPFAM" id="SSF56219">
    <property type="entry name" value="DNase I-like"/>
    <property type="match status" value="1"/>
</dbReference>
<dbReference type="PROSITE" id="PS50878">
    <property type="entry name" value="RT_POL"/>
    <property type="match status" value="1"/>
</dbReference>
<dbReference type="InterPro" id="IPR036691">
    <property type="entry name" value="Endo/exonu/phosph_ase_sf"/>
</dbReference>
<reference evidence="2" key="1">
    <citation type="submission" date="2015-09" db="EMBL/GenBank/DDBJ databases">
        <title>Scylla olivacea transcriptome.</title>
        <authorList>
            <person name="Ikhwanuddin M."/>
        </authorList>
    </citation>
    <scope>NUCLEOTIDE SEQUENCE</scope>
</reference>
<feature type="domain" description="Reverse transcriptase" evidence="1">
    <location>
        <begin position="490"/>
        <end position="757"/>
    </location>
</feature>
<evidence type="ECO:0000259" key="1">
    <source>
        <dbReference type="PROSITE" id="PS50878"/>
    </source>
</evidence>
<organism evidence="2">
    <name type="scientific">Scylla olivacea</name>
    <name type="common">Orange mud crab</name>
    <name type="synonym">Cancer olivacea</name>
    <dbReference type="NCBI Taxonomy" id="85551"/>
    <lineage>
        <taxon>Eukaryota</taxon>
        <taxon>Metazoa</taxon>
        <taxon>Ecdysozoa</taxon>
        <taxon>Arthropoda</taxon>
        <taxon>Crustacea</taxon>
        <taxon>Multicrustacea</taxon>
        <taxon>Malacostraca</taxon>
        <taxon>Eumalacostraca</taxon>
        <taxon>Eucarida</taxon>
        <taxon>Decapoda</taxon>
        <taxon>Pleocyemata</taxon>
        <taxon>Brachyura</taxon>
        <taxon>Eubrachyura</taxon>
        <taxon>Portunoidea</taxon>
        <taxon>Portunidae</taxon>
        <taxon>Portuninae</taxon>
        <taxon>Scylla</taxon>
    </lineage>
</organism>
<dbReference type="Pfam" id="PF00078">
    <property type="entry name" value="RVT_1"/>
    <property type="match status" value="1"/>
</dbReference>